<reference evidence="1 2" key="1">
    <citation type="journal article" date="2018" name="Mar. Genomics">
        <title>Complete genome sequence of Marinifilaceae bacterium strain SPP2, isolated from the Antarctic marine sediment.</title>
        <authorList>
            <person name="Watanabe M."/>
            <person name="Kojima H."/>
            <person name="Fukui M."/>
        </authorList>
    </citation>
    <scope>NUCLEOTIDE SEQUENCE [LARGE SCALE GENOMIC DNA]</scope>
    <source>
        <strain evidence="1 2">SPP2</strain>
    </source>
</reference>
<dbReference type="RefSeq" id="WP_096429480.1">
    <property type="nucleotide sequence ID" value="NZ_AP018042.1"/>
</dbReference>
<evidence type="ECO:0000313" key="1">
    <source>
        <dbReference type="EMBL" id="BAX80638.1"/>
    </source>
</evidence>
<protein>
    <submittedName>
        <fullName evidence="1">Uncharacterized protein</fullName>
    </submittedName>
</protein>
<sequence>MKSTVYKLLISLSLFIIPVITSGQNGKVIINDIELNETQLADLEEEYGIRPKAGNYWYDSKSGLYGVVGYASFGLMLSGHDFGELKQDVSLGNTSVIVNSRELTENEWIVWSYVLGYFIQPGYYWFDDLGNAGYEGNPIPTVNLYLAAQQNYYMEQGSGGDNFWSSRFSAGNSDPGNTRGYVSVPGYGPVGYGF</sequence>
<name>A0A1Y1CJR9_9BACT</name>
<accession>A0A1Y1CJR9</accession>
<gene>
    <name evidence="1" type="ORF">ALGA_2306</name>
</gene>
<keyword evidence="2" id="KW-1185">Reference proteome</keyword>
<dbReference type="EMBL" id="AP018042">
    <property type="protein sequence ID" value="BAX80638.1"/>
    <property type="molecule type" value="Genomic_DNA"/>
</dbReference>
<dbReference type="KEGG" id="mbas:ALGA_2306"/>
<dbReference type="AlphaFoldDB" id="A0A1Y1CJR9"/>
<proteinExistence type="predicted"/>
<dbReference type="OrthoDB" id="1116655at2"/>
<evidence type="ECO:0000313" key="2">
    <source>
        <dbReference type="Proteomes" id="UP000218267"/>
    </source>
</evidence>
<reference evidence="2" key="2">
    <citation type="journal article" date="2020" name="Antonie Van Leeuwenhoek">
        <title>Labilibaculum antarcticum sp. nov., a novel facultative anaerobic, psychrotorelant bacterium isolated from marine sediment of Antarctica.</title>
        <authorList>
            <person name="Watanabe M."/>
            <person name="Kojima H."/>
            <person name="Fukui M."/>
        </authorList>
    </citation>
    <scope>NUCLEOTIDE SEQUENCE [LARGE SCALE GENOMIC DNA]</scope>
    <source>
        <strain evidence="2">SPP2</strain>
    </source>
</reference>
<organism evidence="1 2">
    <name type="scientific">Labilibaculum antarcticum</name>
    <dbReference type="NCBI Taxonomy" id="1717717"/>
    <lineage>
        <taxon>Bacteria</taxon>
        <taxon>Pseudomonadati</taxon>
        <taxon>Bacteroidota</taxon>
        <taxon>Bacteroidia</taxon>
        <taxon>Marinilabiliales</taxon>
        <taxon>Marinifilaceae</taxon>
        <taxon>Labilibaculum</taxon>
    </lineage>
</organism>
<dbReference type="Proteomes" id="UP000218267">
    <property type="component" value="Chromosome"/>
</dbReference>